<reference evidence="7 8" key="1">
    <citation type="submission" date="2019-07" db="EMBL/GenBank/DDBJ databases">
        <title>Draft genome assembly of a fouling barnacle, Amphibalanus amphitrite (Darwin, 1854): The first reference genome for Thecostraca.</title>
        <authorList>
            <person name="Kim W."/>
        </authorList>
    </citation>
    <scope>NUCLEOTIDE SEQUENCE [LARGE SCALE GENOMIC DNA]</scope>
    <source>
        <strain evidence="7">SNU_AA5</strain>
        <tissue evidence="7">Soma without cirri and trophi</tissue>
    </source>
</reference>
<accession>A0A6A4WB26</accession>
<evidence type="ECO:0000256" key="2">
    <source>
        <dbReference type="ARBA" id="ARBA00040720"/>
    </source>
</evidence>
<dbReference type="PANTHER" id="PTHR12126:SF11">
    <property type="entry name" value="NADH DEHYDROGENASE [UBIQUINONE] 1 ALPHA SUBCOMPLEX SUBUNIT 9, MITOCHONDRIAL"/>
    <property type="match status" value="1"/>
</dbReference>
<dbReference type="Pfam" id="PF01370">
    <property type="entry name" value="Epimerase"/>
    <property type="match status" value="1"/>
</dbReference>
<evidence type="ECO:0000256" key="1">
    <source>
        <dbReference type="ARBA" id="ARBA00038501"/>
    </source>
</evidence>
<evidence type="ECO:0000256" key="4">
    <source>
        <dbReference type="ARBA" id="ARBA00043145"/>
    </source>
</evidence>
<comment type="similarity">
    <text evidence="1">Belongs to the complex I NDUFA9 subunit family.</text>
</comment>
<feature type="domain" description="NAD-dependent epimerase/dehydratase" evidence="6">
    <location>
        <begin position="82"/>
        <end position="298"/>
    </location>
</feature>
<dbReference type="AlphaFoldDB" id="A0A6A4WB26"/>
<dbReference type="GO" id="GO:0005739">
    <property type="term" value="C:mitochondrion"/>
    <property type="evidence" value="ECO:0007669"/>
    <property type="project" value="TreeGrafter"/>
</dbReference>
<evidence type="ECO:0000313" key="8">
    <source>
        <dbReference type="Proteomes" id="UP000440578"/>
    </source>
</evidence>
<proteinExistence type="inferred from homology"/>
<dbReference type="InterPro" id="IPR001509">
    <property type="entry name" value="Epimerase_deHydtase"/>
</dbReference>
<dbReference type="EMBL" id="VIIS01001290">
    <property type="protein sequence ID" value="KAF0300142.1"/>
    <property type="molecule type" value="Genomic_DNA"/>
</dbReference>
<gene>
    <name evidence="7" type="primary">Ndufa9_1</name>
    <name evidence="7" type="ORF">FJT64_027317</name>
</gene>
<evidence type="ECO:0000256" key="3">
    <source>
        <dbReference type="ARBA" id="ARBA00042000"/>
    </source>
</evidence>
<evidence type="ECO:0000259" key="6">
    <source>
        <dbReference type="Pfam" id="PF01370"/>
    </source>
</evidence>
<name>A0A6A4WB26_AMPAM</name>
<dbReference type="OrthoDB" id="275457at2759"/>
<dbReference type="InterPro" id="IPR051207">
    <property type="entry name" value="ComplexI_NDUFA9_subunit"/>
</dbReference>
<dbReference type="SUPFAM" id="SSF51735">
    <property type="entry name" value="NAD(P)-binding Rossmann-fold domains"/>
    <property type="match status" value="1"/>
</dbReference>
<keyword evidence="7" id="KW-0830">Ubiquinone</keyword>
<dbReference type="CDD" id="cd05271">
    <property type="entry name" value="NDUFA9_like_SDR_a"/>
    <property type="match status" value="1"/>
</dbReference>
<dbReference type="Gene3D" id="3.40.50.720">
    <property type="entry name" value="NAD(P)-binding Rossmann-like Domain"/>
    <property type="match status" value="1"/>
</dbReference>
<dbReference type="PANTHER" id="PTHR12126">
    <property type="entry name" value="NADH-UBIQUINONE OXIDOREDUCTASE 39 KDA SUBUNIT-RELATED"/>
    <property type="match status" value="1"/>
</dbReference>
<keyword evidence="8" id="KW-1185">Reference proteome</keyword>
<dbReference type="Proteomes" id="UP000440578">
    <property type="component" value="Unassembled WGS sequence"/>
</dbReference>
<organism evidence="7 8">
    <name type="scientific">Amphibalanus amphitrite</name>
    <name type="common">Striped barnacle</name>
    <name type="synonym">Balanus amphitrite</name>
    <dbReference type="NCBI Taxonomy" id="1232801"/>
    <lineage>
        <taxon>Eukaryota</taxon>
        <taxon>Metazoa</taxon>
        <taxon>Ecdysozoa</taxon>
        <taxon>Arthropoda</taxon>
        <taxon>Crustacea</taxon>
        <taxon>Multicrustacea</taxon>
        <taxon>Cirripedia</taxon>
        <taxon>Thoracica</taxon>
        <taxon>Thoracicalcarea</taxon>
        <taxon>Balanomorpha</taxon>
        <taxon>Balanoidea</taxon>
        <taxon>Balanidae</taxon>
        <taxon>Amphibalaninae</taxon>
        <taxon>Amphibalanus</taxon>
    </lineage>
</organism>
<comment type="caution">
    <text evidence="7">The sequence shown here is derived from an EMBL/GenBank/DDBJ whole genome shotgun (WGS) entry which is preliminary data.</text>
</comment>
<dbReference type="GO" id="GO:0044877">
    <property type="term" value="F:protein-containing complex binding"/>
    <property type="evidence" value="ECO:0007669"/>
    <property type="project" value="TreeGrafter"/>
</dbReference>
<protein>
    <recommendedName>
        <fullName evidence="2">NADH dehydrogenase [ubiquinone] 1 alpha subcomplex subunit 9, mitochondrial</fullName>
    </recommendedName>
    <alternativeName>
        <fullName evidence="4">Complex I-39kD</fullName>
    </alternativeName>
    <alternativeName>
        <fullName evidence="3">NADH-ubiquinone oxidoreductase 39 kDa subunit</fullName>
    </alternativeName>
</protein>
<comment type="subunit">
    <text evidence="5">Complex I is composed of 45 different subunits. This a component of the hydrophobic protein fraction. Interacts with BLOC1S1. Interacts with SLC2A4. Interacts with CLOCK. Interacts with RAB5IF.</text>
</comment>
<sequence length="421" mass="47199">MLNFHFVCKRQMLRAAMAVSLLKNSSGLLGVSRGALSAAVRPASTGGVNVAQAGEVEVLPSTRLTDLPRGRGGRSSFSGQVVTVFGGTGFLGRYVVNRLGKTGSQIVATYRGDDYDVRHLKLAGDLGQVVFCHYSLKDLDSIRKAVRHSNIVINLVGRDFNTWNFKFDDVNNVGARAIARACREAGVKTLVHFSALNAAENPEGHVLKGGSQFLKSKWRGEMAVREEFPDAVVFRPADMFGQEDRFTRYFVSLTRHQGKWMPLYRKGEHTIKQPVFVGDVARAVEKAIRSPDSAGETYEALGPRRYQLSELVDWFHRVIRKKSDWGYMRYDMKWDPFLMLRARANEMICPSWPIGTFVPDKVERECVTDQPTGAPTLSDLGVPLTTMEERIMWELKPFKAGAYYEEQLDEFEKPAPPRVAV</sequence>
<dbReference type="InterPro" id="IPR036291">
    <property type="entry name" value="NAD(P)-bd_dom_sf"/>
</dbReference>
<evidence type="ECO:0000313" key="7">
    <source>
        <dbReference type="EMBL" id="KAF0300142.1"/>
    </source>
</evidence>
<evidence type="ECO:0000256" key="5">
    <source>
        <dbReference type="ARBA" id="ARBA00046455"/>
    </source>
</evidence>